<dbReference type="NCBIfam" id="TIGR00745">
    <property type="entry name" value="apbA_panE"/>
    <property type="match status" value="1"/>
</dbReference>
<evidence type="ECO:0000256" key="6">
    <source>
        <dbReference type="ARBA" id="ARBA00022655"/>
    </source>
</evidence>
<dbReference type="InterPro" id="IPR003710">
    <property type="entry name" value="ApbA"/>
</dbReference>
<keyword evidence="15" id="KW-1185">Reference proteome</keyword>
<reference evidence="14 15" key="1">
    <citation type="submission" date="2020-08" db="EMBL/GenBank/DDBJ databases">
        <title>Genomic Encyclopedia of Type Strains, Phase III (KMG-III): the genomes of soil and plant-associated and newly described type strains.</title>
        <authorList>
            <person name="Whitman W."/>
        </authorList>
    </citation>
    <scope>NUCLEOTIDE SEQUENCE [LARGE SCALE GENOMIC DNA]</scope>
    <source>
        <strain evidence="14 15">CECT 8803</strain>
    </source>
</reference>
<evidence type="ECO:0000256" key="2">
    <source>
        <dbReference type="ARBA" id="ARBA00004994"/>
    </source>
</evidence>
<evidence type="ECO:0000256" key="1">
    <source>
        <dbReference type="ARBA" id="ARBA00002919"/>
    </source>
</evidence>
<comment type="caution">
    <text evidence="14">The sequence shown here is derived from an EMBL/GenBank/DDBJ whole genome shotgun (WGS) entry which is preliminary data.</text>
</comment>
<evidence type="ECO:0000313" key="14">
    <source>
        <dbReference type="EMBL" id="MBB3066857.1"/>
    </source>
</evidence>
<dbReference type="SUPFAM" id="SSF51735">
    <property type="entry name" value="NAD(P)-binding Rossmann-fold domains"/>
    <property type="match status" value="1"/>
</dbReference>
<evidence type="ECO:0000256" key="11">
    <source>
        <dbReference type="RuleBase" id="RU362068"/>
    </source>
</evidence>
<evidence type="ECO:0000256" key="5">
    <source>
        <dbReference type="ARBA" id="ARBA00019465"/>
    </source>
</evidence>
<comment type="pathway">
    <text evidence="2 11">Cofactor biosynthesis; (R)-pantothenate biosynthesis; (R)-pantoate from 3-methyl-2-oxobutanoate: step 2/2.</text>
</comment>
<dbReference type="Gene3D" id="3.40.50.720">
    <property type="entry name" value="NAD(P)-binding Rossmann-like Domain"/>
    <property type="match status" value="1"/>
</dbReference>
<dbReference type="EMBL" id="JACHXA010000011">
    <property type="protein sequence ID" value="MBB3066857.1"/>
    <property type="molecule type" value="Genomic_DNA"/>
</dbReference>
<dbReference type="PANTHER" id="PTHR21708:SF26">
    <property type="entry name" value="2-DEHYDROPANTOATE 2-REDUCTASE"/>
    <property type="match status" value="1"/>
</dbReference>
<dbReference type="InterPro" id="IPR013752">
    <property type="entry name" value="KPA_reductase"/>
</dbReference>
<keyword evidence="8 11" id="KW-0560">Oxidoreductase</keyword>
<dbReference type="PANTHER" id="PTHR21708">
    <property type="entry name" value="PROBABLE 2-DEHYDROPANTOATE 2-REDUCTASE"/>
    <property type="match status" value="1"/>
</dbReference>
<dbReference type="FunFam" id="1.10.1040.10:FF:000017">
    <property type="entry name" value="2-dehydropantoate 2-reductase"/>
    <property type="match status" value="1"/>
</dbReference>
<dbReference type="SUPFAM" id="SSF48179">
    <property type="entry name" value="6-phosphogluconate dehydrogenase C-terminal domain-like"/>
    <property type="match status" value="1"/>
</dbReference>
<protein>
    <recommendedName>
        <fullName evidence="5 11">2-dehydropantoate 2-reductase</fullName>
        <ecNumber evidence="4 11">1.1.1.169</ecNumber>
    </recommendedName>
    <alternativeName>
        <fullName evidence="9 11">Ketopantoate reductase</fullName>
    </alternativeName>
</protein>
<keyword evidence="7 11" id="KW-0521">NADP</keyword>
<dbReference type="GO" id="GO:0008677">
    <property type="term" value="F:2-dehydropantoate 2-reductase activity"/>
    <property type="evidence" value="ECO:0007669"/>
    <property type="project" value="UniProtKB-EC"/>
</dbReference>
<dbReference type="InterPro" id="IPR008927">
    <property type="entry name" value="6-PGluconate_DH-like_C_sf"/>
</dbReference>
<dbReference type="InterPro" id="IPR013332">
    <property type="entry name" value="KPR_N"/>
</dbReference>
<name>A0A839SVN1_9PROT</name>
<feature type="domain" description="Ketopantoate reductase N-terminal" evidence="12">
    <location>
        <begin position="3"/>
        <end position="152"/>
    </location>
</feature>
<evidence type="ECO:0000259" key="12">
    <source>
        <dbReference type="Pfam" id="PF02558"/>
    </source>
</evidence>
<organism evidence="14 15">
    <name type="scientific">Limibacillus halophilus</name>
    <dbReference type="NCBI Taxonomy" id="1579333"/>
    <lineage>
        <taxon>Bacteria</taxon>
        <taxon>Pseudomonadati</taxon>
        <taxon>Pseudomonadota</taxon>
        <taxon>Alphaproteobacteria</taxon>
        <taxon>Rhodospirillales</taxon>
        <taxon>Rhodovibrionaceae</taxon>
        <taxon>Limibacillus</taxon>
    </lineage>
</organism>
<dbReference type="Pfam" id="PF08546">
    <property type="entry name" value="ApbA_C"/>
    <property type="match status" value="1"/>
</dbReference>
<dbReference type="Proteomes" id="UP000581135">
    <property type="component" value="Unassembled WGS sequence"/>
</dbReference>
<proteinExistence type="inferred from homology"/>
<comment type="function">
    <text evidence="1 11">Catalyzes the NADPH-dependent reduction of ketopantoate into pantoic acid.</text>
</comment>
<comment type="similarity">
    <text evidence="3 11">Belongs to the ketopantoate reductase family.</text>
</comment>
<dbReference type="FunFam" id="3.40.50.720:FF:000307">
    <property type="entry name" value="2-dehydropantoate 2-reductase"/>
    <property type="match status" value="1"/>
</dbReference>
<accession>A0A839SVN1</accession>
<evidence type="ECO:0000313" key="15">
    <source>
        <dbReference type="Proteomes" id="UP000581135"/>
    </source>
</evidence>
<dbReference type="InterPro" id="IPR036291">
    <property type="entry name" value="NAD(P)-bd_dom_sf"/>
</dbReference>
<evidence type="ECO:0000256" key="9">
    <source>
        <dbReference type="ARBA" id="ARBA00032024"/>
    </source>
</evidence>
<evidence type="ECO:0000256" key="3">
    <source>
        <dbReference type="ARBA" id="ARBA00007870"/>
    </source>
</evidence>
<dbReference type="InterPro" id="IPR013328">
    <property type="entry name" value="6PGD_dom2"/>
</dbReference>
<dbReference type="Pfam" id="PF02558">
    <property type="entry name" value="ApbA"/>
    <property type="match status" value="1"/>
</dbReference>
<dbReference type="GO" id="GO:0015940">
    <property type="term" value="P:pantothenate biosynthetic process"/>
    <property type="evidence" value="ECO:0007669"/>
    <property type="project" value="UniProtKB-UniPathway"/>
</dbReference>
<dbReference type="InterPro" id="IPR051402">
    <property type="entry name" value="KPR-Related"/>
</dbReference>
<dbReference type="Gene3D" id="1.10.1040.10">
    <property type="entry name" value="N-(1-d-carboxylethyl)-l-norvaline Dehydrogenase, domain 2"/>
    <property type="match status" value="1"/>
</dbReference>
<evidence type="ECO:0000256" key="10">
    <source>
        <dbReference type="ARBA" id="ARBA00048793"/>
    </source>
</evidence>
<feature type="domain" description="Ketopantoate reductase C-terminal" evidence="13">
    <location>
        <begin position="179"/>
        <end position="299"/>
    </location>
</feature>
<evidence type="ECO:0000256" key="8">
    <source>
        <dbReference type="ARBA" id="ARBA00023002"/>
    </source>
</evidence>
<evidence type="ECO:0000259" key="13">
    <source>
        <dbReference type="Pfam" id="PF08546"/>
    </source>
</evidence>
<gene>
    <name evidence="14" type="ORF">FHR98_003168</name>
</gene>
<evidence type="ECO:0000256" key="7">
    <source>
        <dbReference type="ARBA" id="ARBA00022857"/>
    </source>
</evidence>
<dbReference type="EC" id="1.1.1.169" evidence="4 11"/>
<dbReference type="AlphaFoldDB" id="A0A839SVN1"/>
<dbReference type="UniPathway" id="UPA00028">
    <property type="reaction ID" value="UER00004"/>
</dbReference>
<sequence>MRVLVVGAGGVGGYFGGRLAEAGHSVVFVARGRHADAMATAGLKIRSNAGDLHLKPVVLLDRLDEPGRFDLALICVKLKDTTEAAELVKPLLAPKGLCISLQNGVEAESMLADVLGREAVLAGIAYISAHIVAPGVIEHVGQRAKLTFGELEEGVSDRARAVLSLFQTAKFDSELSGEMELQLWLKFIMLTAFSGACCYRREAIGVLRSDPEGKALFQALMEEAVAVGRARGVKLTEEVVAQRLDNVEQLPPEMKPSMLVDLERGNALELPWLSGAVVRLGQQAGVPTPVSSKVVDALEPLAGGRLGAA</sequence>
<comment type="catalytic activity">
    <reaction evidence="10 11">
        <text>(R)-pantoate + NADP(+) = 2-dehydropantoate + NADPH + H(+)</text>
        <dbReference type="Rhea" id="RHEA:16233"/>
        <dbReference type="ChEBI" id="CHEBI:11561"/>
        <dbReference type="ChEBI" id="CHEBI:15378"/>
        <dbReference type="ChEBI" id="CHEBI:15980"/>
        <dbReference type="ChEBI" id="CHEBI:57783"/>
        <dbReference type="ChEBI" id="CHEBI:58349"/>
        <dbReference type="EC" id="1.1.1.169"/>
    </reaction>
</comment>
<evidence type="ECO:0000256" key="4">
    <source>
        <dbReference type="ARBA" id="ARBA00013014"/>
    </source>
</evidence>
<dbReference type="RefSeq" id="WP_183417686.1">
    <property type="nucleotide sequence ID" value="NZ_JACHXA010000011.1"/>
</dbReference>
<keyword evidence="6 11" id="KW-0566">Pantothenate biosynthesis</keyword>
<dbReference type="GO" id="GO:0005737">
    <property type="term" value="C:cytoplasm"/>
    <property type="evidence" value="ECO:0007669"/>
    <property type="project" value="TreeGrafter"/>
</dbReference>